<evidence type="ECO:0008006" key="3">
    <source>
        <dbReference type="Google" id="ProtNLM"/>
    </source>
</evidence>
<evidence type="ECO:0000313" key="2">
    <source>
        <dbReference type="Proteomes" id="UP001282474"/>
    </source>
</evidence>
<gene>
    <name evidence="1" type="ORF">PV383_10170</name>
</gene>
<dbReference type="EMBL" id="JARAWJ010000006">
    <property type="protein sequence ID" value="MDX3037534.1"/>
    <property type="molecule type" value="Genomic_DNA"/>
</dbReference>
<organism evidence="1 2">
    <name type="scientific">Streptomyces caniscabiei</name>
    <dbReference type="NCBI Taxonomy" id="2746961"/>
    <lineage>
        <taxon>Bacteria</taxon>
        <taxon>Bacillati</taxon>
        <taxon>Actinomycetota</taxon>
        <taxon>Actinomycetes</taxon>
        <taxon>Kitasatosporales</taxon>
        <taxon>Streptomycetaceae</taxon>
        <taxon>Streptomyces</taxon>
    </lineage>
</organism>
<name>A0ABU4MM48_9ACTN</name>
<keyword evidence="2" id="KW-1185">Reference proteome</keyword>
<accession>A0ABU4MM48</accession>
<proteinExistence type="predicted"/>
<comment type="caution">
    <text evidence="1">The sequence shown here is derived from an EMBL/GenBank/DDBJ whole genome shotgun (WGS) entry which is preliminary data.</text>
</comment>
<reference evidence="1 2" key="1">
    <citation type="journal article" date="2023" name="Microb. Genom.">
        <title>Mesoterricola silvestris gen. nov., sp. nov., Mesoterricola sediminis sp. nov., Geothrix oryzae sp. nov., Geothrix edaphica sp. nov., Geothrix rubra sp. nov., and Geothrix limicola sp. nov., six novel members of Acidobacteriota isolated from soils.</title>
        <authorList>
            <person name="Weisberg A.J."/>
            <person name="Pearce E."/>
            <person name="Kramer C.G."/>
            <person name="Chang J.H."/>
            <person name="Clarke C.R."/>
        </authorList>
    </citation>
    <scope>NUCLEOTIDE SEQUENCE [LARGE SCALE GENOMIC DNA]</scope>
    <source>
        <strain evidence="1 2">NE20-4-1</strain>
    </source>
</reference>
<dbReference type="Proteomes" id="UP001282474">
    <property type="component" value="Unassembled WGS sequence"/>
</dbReference>
<evidence type="ECO:0000313" key="1">
    <source>
        <dbReference type="EMBL" id="MDX3037534.1"/>
    </source>
</evidence>
<dbReference type="RefSeq" id="WP_267887714.1">
    <property type="nucleotide sequence ID" value="NZ_JABXWF010000010.1"/>
</dbReference>
<protein>
    <recommendedName>
        <fullName evidence="3">Integral membrane protein</fullName>
    </recommendedName>
</protein>
<sequence>MRTPVRDPADDDPTDDDLAERRCRPRVLPGDGIVVGVLWCWWG</sequence>